<accession>A0ABT3L6B6</accession>
<proteinExistence type="predicted"/>
<gene>
    <name evidence="2" type="ORF">K4A83_12365</name>
</gene>
<reference evidence="2 3" key="1">
    <citation type="submission" date="2021-08" db="EMBL/GenBank/DDBJ databases">
        <title>Draft genome sequence of Spirulina subsalsa with high tolerance to salinity and hype-accumulation of phycocyanin.</title>
        <authorList>
            <person name="Pei H."/>
            <person name="Jiang L."/>
        </authorList>
    </citation>
    <scope>NUCLEOTIDE SEQUENCE [LARGE SCALE GENOMIC DNA]</scope>
    <source>
        <strain evidence="2 3">FACHB-351</strain>
    </source>
</reference>
<evidence type="ECO:0000313" key="3">
    <source>
        <dbReference type="Proteomes" id="UP001526426"/>
    </source>
</evidence>
<dbReference type="EMBL" id="JAIHOM010000055">
    <property type="protein sequence ID" value="MCW6037055.1"/>
    <property type="molecule type" value="Genomic_DNA"/>
</dbReference>
<organism evidence="2 3">
    <name type="scientific">Spirulina subsalsa FACHB-351</name>
    <dbReference type="NCBI Taxonomy" id="234711"/>
    <lineage>
        <taxon>Bacteria</taxon>
        <taxon>Bacillati</taxon>
        <taxon>Cyanobacteriota</taxon>
        <taxon>Cyanophyceae</taxon>
        <taxon>Spirulinales</taxon>
        <taxon>Spirulinaceae</taxon>
        <taxon>Spirulina</taxon>
    </lineage>
</organism>
<keyword evidence="3" id="KW-1185">Reference proteome</keyword>
<name>A0ABT3L6B6_9CYAN</name>
<protein>
    <submittedName>
        <fullName evidence="2">Helix-turn-helix domain-containing protein</fullName>
    </submittedName>
</protein>
<dbReference type="InterPro" id="IPR021027">
    <property type="entry name" value="Transposase_put_HTH"/>
</dbReference>
<sequence length="18" mass="2128">MYPTTQQQRSLAQRFGCL</sequence>
<evidence type="ECO:0000259" key="1">
    <source>
        <dbReference type="Pfam" id="PF12323"/>
    </source>
</evidence>
<dbReference type="Proteomes" id="UP001526426">
    <property type="component" value="Unassembled WGS sequence"/>
</dbReference>
<dbReference type="Pfam" id="PF12323">
    <property type="entry name" value="HTH_OrfB_IS605"/>
    <property type="match status" value="1"/>
</dbReference>
<feature type="domain" description="Transposase putative helix-turn-helix" evidence="1">
    <location>
        <begin position="1"/>
        <end position="17"/>
    </location>
</feature>
<evidence type="ECO:0000313" key="2">
    <source>
        <dbReference type="EMBL" id="MCW6037055.1"/>
    </source>
</evidence>
<comment type="caution">
    <text evidence="2">The sequence shown here is derived from an EMBL/GenBank/DDBJ whole genome shotgun (WGS) entry which is preliminary data.</text>
</comment>